<keyword evidence="3" id="KW-1185">Reference proteome</keyword>
<protein>
    <submittedName>
        <fullName evidence="2">Uncharacterized protein</fullName>
    </submittedName>
</protein>
<dbReference type="RefSeq" id="WP_183327546.1">
    <property type="nucleotide sequence ID" value="NZ_JACHHK010000002.1"/>
</dbReference>
<dbReference type="Proteomes" id="UP000539953">
    <property type="component" value="Unassembled WGS sequence"/>
</dbReference>
<feature type="transmembrane region" description="Helical" evidence="1">
    <location>
        <begin position="88"/>
        <end position="106"/>
    </location>
</feature>
<proteinExistence type="predicted"/>
<gene>
    <name evidence="2" type="ORF">HNQ47_000698</name>
</gene>
<keyword evidence="1" id="KW-0472">Membrane</keyword>
<keyword evidence="1" id="KW-0812">Transmembrane</keyword>
<evidence type="ECO:0000313" key="3">
    <source>
        <dbReference type="Proteomes" id="UP000539953"/>
    </source>
</evidence>
<comment type="caution">
    <text evidence="2">The sequence shown here is derived from an EMBL/GenBank/DDBJ whole genome shotgun (WGS) entry which is preliminary data.</text>
</comment>
<organism evidence="2 3">
    <name type="scientific">Catenisphaera adipataccumulans</name>
    <dbReference type="NCBI Taxonomy" id="700500"/>
    <lineage>
        <taxon>Bacteria</taxon>
        <taxon>Bacillati</taxon>
        <taxon>Bacillota</taxon>
        <taxon>Erysipelotrichia</taxon>
        <taxon>Erysipelotrichales</taxon>
        <taxon>Erysipelotrichaceae</taxon>
        <taxon>Catenisphaera</taxon>
    </lineage>
</organism>
<sequence length="114" mass="13065">MENRILHVSCRKYGRTFEGTQNSLKMGIMHKEISSTKTKIKGGAVVNEPEYISYARKVYCPYCKSMEWADIQDIDEISEENRQAVRPYLIQLIISVIAISTIYSLLAKLVSVIF</sequence>
<evidence type="ECO:0000313" key="2">
    <source>
        <dbReference type="EMBL" id="MBB5182679.1"/>
    </source>
</evidence>
<dbReference type="EMBL" id="JACHHK010000002">
    <property type="protein sequence ID" value="MBB5182679.1"/>
    <property type="molecule type" value="Genomic_DNA"/>
</dbReference>
<name>A0A7W8FUL0_9FIRM</name>
<dbReference type="AlphaFoldDB" id="A0A7W8FUL0"/>
<evidence type="ECO:0000256" key="1">
    <source>
        <dbReference type="SAM" id="Phobius"/>
    </source>
</evidence>
<accession>A0A7W8FUL0</accession>
<reference evidence="2 3" key="1">
    <citation type="submission" date="2020-08" db="EMBL/GenBank/DDBJ databases">
        <title>Genomic Encyclopedia of Type Strains, Phase IV (KMG-IV): sequencing the most valuable type-strain genomes for metagenomic binning, comparative biology and taxonomic classification.</title>
        <authorList>
            <person name="Goeker M."/>
        </authorList>
    </citation>
    <scope>NUCLEOTIDE SEQUENCE [LARGE SCALE GENOMIC DNA]</scope>
    <source>
        <strain evidence="2 3">DSM 25799</strain>
    </source>
</reference>
<keyword evidence="1" id="KW-1133">Transmembrane helix</keyword>